<dbReference type="EMBL" id="CAADEW010000100">
    <property type="protein sequence ID" value="VFJ60236.1"/>
    <property type="molecule type" value="Genomic_DNA"/>
</dbReference>
<sequence>MCFIPMHFGNTNPTVFQSHQGSASELPPSTITILLLKTNNTSDATADSDDLHILYLSQPGKSGTKKVDEISLTGILEFF</sequence>
<protein>
    <submittedName>
        <fullName evidence="1">Uncharacterized protein</fullName>
    </submittedName>
</protein>
<gene>
    <name evidence="1" type="ORF">BECKFW1821A_GA0114235_11003</name>
</gene>
<name>A0A450T1L9_9GAMM</name>
<reference evidence="1" key="1">
    <citation type="submission" date="2019-02" db="EMBL/GenBank/DDBJ databases">
        <authorList>
            <person name="Gruber-Vodicka R. H."/>
            <person name="Seah K. B. B."/>
        </authorList>
    </citation>
    <scope>NUCLEOTIDE SEQUENCE</scope>
    <source>
        <strain evidence="1">BECK_BZ15</strain>
    </source>
</reference>
<proteinExistence type="predicted"/>
<dbReference type="AlphaFoldDB" id="A0A450T1L9"/>
<evidence type="ECO:0000313" key="1">
    <source>
        <dbReference type="EMBL" id="VFJ60236.1"/>
    </source>
</evidence>
<organism evidence="1">
    <name type="scientific">Candidatus Kentrum sp. FW</name>
    <dbReference type="NCBI Taxonomy" id="2126338"/>
    <lineage>
        <taxon>Bacteria</taxon>
        <taxon>Pseudomonadati</taxon>
        <taxon>Pseudomonadota</taxon>
        <taxon>Gammaproteobacteria</taxon>
        <taxon>Candidatus Kentrum</taxon>
    </lineage>
</organism>
<accession>A0A450T1L9</accession>